<reference evidence="1 2" key="1">
    <citation type="journal article" date="2013" name="ISME J.">
        <title>Comparative genomics of pathogenic lineages of Vibrio nigripulchritudo identifies virulence-associated traits.</title>
        <authorList>
            <person name="Goudenege D."/>
            <person name="Labreuche Y."/>
            <person name="Krin E."/>
            <person name="Ansquer D."/>
            <person name="Mangenot S."/>
            <person name="Calteau A."/>
            <person name="Medigue C."/>
            <person name="Mazel D."/>
            <person name="Polz M.F."/>
            <person name="Le Roux F."/>
        </authorList>
    </citation>
    <scope>NUCLEOTIDE SEQUENCE [LARGE SCALE GENOMIC DNA]</scope>
    <source>
        <strain evidence="1 2">SOn1</strain>
    </source>
</reference>
<organism evidence="1 2">
    <name type="scientific">Vibrio nigripulchritudo SOn1</name>
    <dbReference type="NCBI Taxonomy" id="1238450"/>
    <lineage>
        <taxon>Bacteria</taxon>
        <taxon>Pseudomonadati</taxon>
        <taxon>Pseudomonadota</taxon>
        <taxon>Gammaproteobacteria</taxon>
        <taxon>Vibrionales</taxon>
        <taxon>Vibrionaceae</taxon>
        <taxon>Vibrio</taxon>
    </lineage>
</organism>
<name>A0AAV2VR92_9VIBR</name>
<evidence type="ECO:0000313" key="2">
    <source>
        <dbReference type="Proteomes" id="UP000018211"/>
    </source>
</evidence>
<dbReference type="Proteomes" id="UP000018211">
    <property type="component" value="Unassembled WGS sequence"/>
</dbReference>
<sequence length="75" mass="9075">MTNRGFGNWKNEKFLQNFHELCVNIVEFAHRYHNQRYFLTIIEEKHIHTAETRVTWRLACTQTYLFAVSDSRSLL</sequence>
<dbReference type="AlphaFoldDB" id="A0AAV2VR92"/>
<proteinExistence type="predicted"/>
<evidence type="ECO:0000313" key="1">
    <source>
        <dbReference type="EMBL" id="CCO47147.1"/>
    </source>
</evidence>
<accession>A0AAV2VR92</accession>
<protein>
    <recommendedName>
        <fullName evidence="3">Transposase</fullName>
    </recommendedName>
</protein>
<evidence type="ECO:0008006" key="3">
    <source>
        <dbReference type="Google" id="ProtNLM"/>
    </source>
</evidence>
<comment type="caution">
    <text evidence="1">The sequence shown here is derived from an EMBL/GenBank/DDBJ whole genome shotgun (WGS) entry which is preliminary data.</text>
</comment>
<gene>
    <name evidence="1" type="ORF">VIBNISOn1_230046</name>
</gene>
<dbReference type="EMBL" id="CAOF01000113">
    <property type="protein sequence ID" value="CCO47147.1"/>
    <property type="molecule type" value="Genomic_DNA"/>
</dbReference>